<name>A0AAE1AXI4_9GAST</name>
<dbReference type="EMBL" id="JAWDGP010000969">
    <property type="protein sequence ID" value="KAK3795908.1"/>
    <property type="molecule type" value="Genomic_DNA"/>
</dbReference>
<accession>A0AAE1AXI4</accession>
<dbReference type="Proteomes" id="UP001283361">
    <property type="component" value="Unassembled WGS sequence"/>
</dbReference>
<evidence type="ECO:0000313" key="2">
    <source>
        <dbReference type="Proteomes" id="UP001283361"/>
    </source>
</evidence>
<organism evidence="1 2">
    <name type="scientific">Elysia crispata</name>
    <name type="common">lettuce slug</name>
    <dbReference type="NCBI Taxonomy" id="231223"/>
    <lineage>
        <taxon>Eukaryota</taxon>
        <taxon>Metazoa</taxon>
        <taxon>Spiralia</taxon>
        <taxon>Lophotrochozoa</taxon>
        <taxon>Mollusca</taxon>
        <taxon>Gastropoda</taxon>
        <taxon>Heterobranchia</taxon>
        <taxon>Euthyneura</taxon>
        <taxon>Panpulmonata</taxon>
        <taxon>Sacoglossa</taxon>
        <taxon>Placobranchoidea</taxon>
        <taxon>Plakobranchidae</taxon>
        <taxon>Elysia</taxon>
    </lineage>
</organism>
<comment type="caution">
    <text evidence="1">The sequence shown here is derived from an EMBL/GenBank/DDBJ whole genome shotgun (WGS) entry which is preliminary data.</text>
</comment>
<protein>
    <submittedName>
        <fullName evidence="1">Uncharacterized protein</fullName>
    </submittedName>
</protein>
<gene>
    <name evidence="1" type="ORF">RRG08_040703</name>
</gene>
<sequence>MCQRTTLDQKERSGRWSARMVWSKWLLRNSSHPPTRRNELVEKGSFTVQGHLQSSNYVYRFMISVSPAVNG</sequence>
<dbReference type="AlphaFoldDB" id="A0AAE1AXI4"/>
<proteinExistence type="predicted"/>
<keyword evidence="2" id="KW-1185">Reference proteome</keyword>
<evidence type="ECO:0000313" key="1">
    <source>
        <dbReference type="EMBL" id="KAK3795908.1"/>
    </source>
</evidence>
<reference evidence="1" key="1">
    <citation type="journal article" date="2023" name="G3 (Bethesda)">
        <title>A reference genome for the long-term kleptoplast-retaining sea slug Elysia crispata morphotype clarki.</title>
        <authorList>
            <person name="Eastman K.E."/>
            <person name="Pendleton A.L."/>
            <person name="Shaikh M.A."/>
            <person name="Suttiyut T."/>
            <person name="Ogas R."/>
            <person name="Tomko P."/>
            <person name="Gavelis G."/>
            <person name="Widhalm J.R."/>
            <person name="Wisecaver J.H."/>
        </authorList>
    </citation>
    <scope>NUCLEOTIDE SEQUENCE</scope>
    <source>
        <strain evidence="1">ECLA1</strain>
    </source>
</reference>